<gene>
    <name evidence="2" type="ORF">GCM10010832_04900</name>
</gene>
<proteinExistence type="predicted"/>
<accession>A0ABQ1SG52</accession>
<dbReference type="EMBL" id="BMGM01000002">
    <property type="protein sequence ID" value="GGE27167.1"/>
    <property type="molecule type" value="Genomic_DNA"/>
</dbReference>
<keyword evidence="3" id="KW-1185">Reference proteome</keyword>
<evidence type="ECO:0000313" key="3">
    <source>
        <dbReference type="Proteomes" id="UP000599179"/>
    </source>
</evidence>
<name>A0ABQ1SG52_9FLAO</name>
<comment type="caution">
    <text evidence="2">The sequence shown here is derived from an EMBL/GenBank/DDBJ whole genome shotgun (WGS) entry which is preliminary data.</text>
</comment>
<sequence>MKNNLKKLLFLAFLISTSFTFGQNTIYKVFKDEMTKEEVRQAYAANRTELKNILFAESVAWDIDLERFKYDNNKLKVVSLVPSGMGNGFNYIKTVTHLKSSKDFLLSLGYTITHENKWWYRPQSFVDQSFAYGLVLKGPNNLNYVNLYTYKNKGSYIPVIYIFPVEYLETHFQNNTNAQTQESGF</sequence>
<feature type="signal peptide" evidence="1">
    <location>
        <begin position="1"/>
        <end position="22"/>
    </location>
</feature>
<keyword evidence="1" id="KW-0732">Signal</keyword>
<evidence type="ECO:0000256" key="1">
    <source>
        <dbReference type="SAM" id="SignalP"/>
    </source>
</evidence>
<organism evidence="2 3">
    <name type="scientific">Psychroflexus planctonicus</name>
    <dbReference type="NCBI Taxonomy" id="1526575"/>
    <lineage>
        <taxon>Bacteria</taxon>
        <taxon>Pseudomonadati</taxon>
        <taxon>Bacteroidota</taxon>
        <taxon>Flavobacteriia</taxon>
        <taxon>Flavobacteriales</taxon>
        <taxon>Flavobacteriaceae</taxon>
        <taxon>Psychroflexus</taxon>
    </lineage>
</organism>
<feature type="chain" id="PRO_5045511852" evidence="1">
    <location>
        <begin position="23"/>
        <end position="185"/>
    </location>
</feature>
<dbReference type="Proteomes" id="UP000599179">
    <property type="component" value="Unassembled WGS sequence"/>
</dbReference>
<evidence type="ECO:0000313" key="2">
    <source>
        <dbReference type="EMBL" id="GGE27167.1"/>
    </source>
</evidence>
<reference evidence="3" key="1">
    <citation type="journal article" date="2019" name="Int. J. Syst. Evol. Microbiol.">
        <title>The Global Catalogue of Microorganisms (GCM) 10K type strain sequencing project: providing services to taxonomists for standard genome sequencing and annotation.</title>
        <authorList>
            <consortium name="The Broad Institute Genomics Platform"/>
            <consortium name="The Broad Institute Genome Sequencing Center for Infectious Disease"/>
            <person name="Wu L."/>
            <person name="Ma J."/>
        </authorList>
    </citation>
    <scope>NUCLEOTIDE SEQUENCE [LARGE SCALE GENOMIC DNA]</scope>
    <source>
        <strain evidence="3">CGMCC 1.12931</strain>
    </source>
</reference>
<protein>
    <submittedName>
        <fullName evidence="2">Uncharacterized protein</fullName>
    </submittedName>
</protein>